<feature type="transmembrane region" description="Helical" evidence="12">
    <location>
        <begin position="1570"/>
        <end position="1589"/>
    </location>
</feature>
<feature type="transmembrane region" description="Helical" evidence="12">
    <location>
        <begin position="1727"/>
        <end position="1746"/>
    </location>
</feature>
<dbReference type="InterPro" id="IPR006593">
    <property type="entry name" value="Cyt_b561/ferric_Rdtase_TM"/>
</dbReference>
<evidence type="ECO:0000256" key="1">
    <source>
        <dbReference type="ARBA" id="ARBA00001970"/>
    </source>
</evidence>
<comment type="cofactor">
    <cofactor evidence="1">
        <name>heme b</name>
        <dbReference type="ChEBI" id="CHEBI:60344"/>
    </cofactor>
</comment>
<dbReference type="CDD" id="cd08760">
    <property type="entry name" value="Cyt_b561_FRRS1_like"/>
    <property type="match status" value="1"/>
</dbReference>
<keyword evidence="3" id="KW-0813">Transport</keyword>
<name>A0ABP1PSR8_9HEXA</name>
<feature type="transmembrane region" description="Helical" evidence="12">
    <location>
        <begin position="1492"/>
        <end position="1515"/>
    </location>
</feature>
<evidence type="ECO:0000256" key="5">
    <source>
        <dbReference type="ARBA" id="ARBA00022692"/>
    </source>
</evidence>
<evidence type="ECO:0000256" key="11">
    <source>
        <dbReference type="ARBA" id="ARBA00024225"/>
    </source>
</evidence>
<comment type="caution">
    <text evidence="14">The sequence shown here is derived from an EMBL/GenBank/DDBJ whole genome shotgun (WGS) entry which is preliminary data.</text>
</comment>
<gene>
    <name evidence="14" type="ORF">ODALV1_LOCUS2255</name>
</gene>
<keyword evidence="4" id="KW-0349">Heme</keyword>
<dbReference type="InterPro" id="IPR045150">
    <property type="entry name" value="CYB561D1/2"/>
</dbReference>
<feature type="transmembrane region" description="Helical" evidence="12">
    <location>
        <begin position="1527"/>
        <end position="1550"/>
    </location>
</feature>
<comment type="subcellular location">
    <subcellularLocation>
        <location evidence="2">Membrane</location>
        <topology evidence="2">Multi-pass membrane protein</topology>
    </subcellularLocation>
</comment>
<evidence type="ECO:0000256" key="3">
    <source>
        <dbReference type="ARBA" id="ARBA00022448"/>
    </source>
</evidence>
<keyword evidence="7" id="KW-0249">Electron transport</keyword>
<evidence type="ECO:0000256" key="7">
    <source>
        <dbReference type="ARBA" id="ARBA00022982"/>
    </source>
</evidence>
<dbReference type="Gene3D" id="1.20.120.1770">
    <property type="match status" value="1"/>
</dbReference>
<dbReference type="SMART" id="SM00665">
    <property type="entry name" value="B561"/>
    <property type="match status" value="1"/>
</dbReference>
<evidence type="ECO:0000259" key="13">
    <source>
        <dbReference type="PROSITE" id="PS50939"/>
    </source>
</evidence>
<keyword evidence="6" id="KW-0479">Metal-binding</keyword>
<evidence type="ECO:0000256" key="4">
    <source>
        <dbReference type="ARBA" id="ARBA00022617"/>
    </source>
</evidence>
<keyword evidence="5 12" id="KW-0812">Transmembrane</keyword>
<reference evidence="14 15" key="1">
    <citation type="submission" date="2024-08" db="EMBL/GenBank/DDBJ databases">
        <authorList>
            <person name="Cucini C."/>
            <person name="Frati F."/>
        </authorList>
    </citation>
    <scope>NUCLEOTIDE SEQUENCE [LARGE SCALE GENOMIC DNA]</scope>
</reference>
<dbReference type="PANTHER" id="PTHR15422">
    <property type="entry name" value="OS05G0565100 PROTEIN"/>
    <property type="match status" value="1"/>
</dbReference>
<keyword evidence="15" id="KW-1185">Reference proteome</keyword>
<organism evidence="14 15">
    <name type="scientific">Orchesella dallaii</name>
    <dbReference type="NCBI Taxonomy" id="48710"/>
    <lineage>
        <taxon>Eukaryota</taxon>
        <taxon>Metazoa</taxon>
        <taxon>Ecdysozoa</taxon>
        <taxon>Arthropoda</taxon>
        <taxon>Hexapoda</taxon>
        <taxon>Collembola</taxon>
        <taxon>Entomobryomorpha</taxon>
        <taxon>Entomobryoidea</taxon>
        <taxon>Orchesellidae</taxon>
        <taxon>Orchesellinae</taxon>
        <taxon>Orchesella</taxon>
    </lineage>
</organism>
<evidence type="ECO:0000256" key="9">
    <source>
        <dbReference type="ARBA" id="ARBA00023004"/>
    </source>
</evidence>
<protein>
    <recommendedName>
        <fullName evidence="11">ascorbate ferrireductase (transmembrane)</fullName>
        <ecNumber evidence="11">7.2.1.3</ecNumber>
    </recommendedName>
</protein>
<dbReference type="PROSITE" id="PS50939">
    <property type="entry name" value="CYTOCHROME_B561"/>
    <property type="match status" value="1"/>
</dbReference>
<keyword evidence="8 12" id="KW-1133">Transmembrane helix</keyword>
<sequence>MSTNFSRRQCTVPDLPKNHACRCYHRPTTQGVSFINSSSFRNFYDIVAVDISPDYVSDPSTENSICVFFGHSSTAPKTLITDDFVLQAVNEYGWPIGLIELTAFDDICVPPPDSEIRRDRLDSITFFRHFEDPTVQCYRSATGMEEEMHSLPNTIQNKLPGLLNFYNPLTRKSVGVTALVRLHHGYRPTKIKFMAEAFINYTTAVQNKMIRVFSDTYEVTYNPTTNKADGVVPSPDDTFLDFGYSYQIKDFTKCIPPKPIIPEVPLYKEFLCTCYLQARIPHLETFPGTTHTALFPRIMNVTQVVEQWGPNVAPEVIDFNAKAAPNDFSIEYDPTHNLLIVIYPFMPVYKKREWTTREVVLQALADNGLPLGTWLSPWTSSDRDIYHEACQTVFASKNLKYTKPPFPAVGDCVPDNETIITIPPERYTEKSSKACYFHFHSQYFYLDCVGECETPKYICAAWKYEEASKTPVPTIPFDFQFIAHVLYYQNVAVQDNTGLPPQSAFSCTSLSTPLQDWYVMETHPQNNRAFLRRSAVWRYTGKLSQLFREIGESNEDSDSIMHKEYQSLIVGPPELPEDKCVEPATYYLETKDNNICLCTFWGDNIGTWQGHYGRPSSCVKSVNDSFSKYFKIEVFDERMTKDTIIVRVYTEPTTVLVDRYVLHAVYINALDQYGIPVGKWDKGYWKNPGAVIPDKCAEDRYPPENDPVIKKHPVFDVDHCPLHPQIPELGISATDEKAELFIYKNLWRDGERYSEICGKFHFPPPTKANYPHVTHIQFVAFIRLEDIGGERQAYMLEVRSNIVKADNFLDHPTSSIIIDPPPPGIEGATLKPPLNYRYYKHSIMLSTHGWEREECVAPPREPQRIFDLCRHYITTEPVNEMENKDDLDLEMDKYFHHCKLWTAHVYRYGENHLRTQQLWGKMPGFKANADEKKLWKSCFSLEAYPHRIVNSYHVAFRVLENVSEFCNNNMSKKFVKEVSILALNEDGYPVGRKWARGFGSFKLFNHFFAAGKPLEEFCDYDDIKLNLDEKIFENKMVHDDLLSKCIFDQSTPYPLDQKKFHQDYAGDVDVPSLMIWANFGLDKRGFCANWYYGNLSQPGVTAPRRIQFIASVHVLGGKGDGTKQGTPMWGADHILTIRSPKYIFEHNKNYFPGQTTSHGCHNSSKYLQVDTTGKPDDNCECTIERISNPNGPPPLCALLYDNFHHILDKSLYRVCLSVEDPSRGVEDFAADDCRTKIEYPMPPVVYEPELIQLTVDGQDNYTTNDTVGVGDPVNEAFEACGLIKQCYSRYSDDEVDRSCIQDRSCDILVTFGKGLGEGPGSGETVVEIYAVARGWAAVGISPEDETMSEDYVIECVKEGPAVHIYNSWNVLANQGNRTPNKTNYRMRDENGIKHNIRPVKSLFYHDKLYCKFYIKTQFTKTDPDLKMEHEYDLRKKYYNILAFSDELPDKFGEEHGNIKTHLPSQVSEKGRKITVLSERLSPVPYQAKLIRLHGVFMTFSWLLFVTLSTFIARYYKETLTKMRIMNLSFWYFFHVSTVSLGFLCLIIGIILEIQATAGWKNVYRSNFHTYSGIVSICLYTAEVIMGIWVKRIGEHAADRKLLSTLHSIFGHLAYNIALLNMAFSGRVSFSFLACNFQIYIWVWLAVYYLLHCLMSYHYCWVDFILGRTGSTYGPRQIVLQRRATKTSAIKDVGVRRHSLRRSRKIAELELRRLGKIEDQEIEAPGKYIRVAALILFVVITSVYTFWTLRKLLTYPRRCYSFRKLKALEDVLFT</sequence>
<evidence type="ECO:0000256" key="6">
    <source>
        <dbReference type="ARBA" id="ARBA00022723"/>
    </source>
</evidence>
<evidence type="ECO:0000256" key="12">
    <source>
        <dbReference type="SAM" id="Phobius"/>
    </source>
</evidence>
<proteinExistence type="predicted"/>
<feature type="transmembrane region" description="Helical" evidence="12">
    <location>
        <begin position="1601"/>
        <end position="1623"/>
    </location>
</feature>
<evidence type="ECO:0000256" key="2">
    <source>
        <dbReference type="ARBA" id="ARBA00004141"/>
    </source>
</evidence>
<evidence type="ECO:0000256" key="10">
    <source>
        <dbReference type="ARBA" id="ARBA00023136"/>
    </source>
</evidence>
<accession>A0ABP1PSR8</accession>
<evidence type="ECO:0000313" key="14">
    <source>
        <dbReference type="EMBL" id="CAL8072628.1"/>
    </source>
</evidence>
<dbReference type="EC" id="7.2.1.3" evidence="11"/>
<keyword evidence="9" id="KW-0408">Iron</keyword>
<evidence type="ECO:0000256" key="8">
    <source>
        <dbReference type="ARBA" id="ARBA00022989"/>
    </source>
</evidence>
<dbReference type="EMBL" id="CAXLJM020000007">
    <property type="protein sequence ID" value="CAL8072628.1"/>
    <property type="molecule type" value="Genomic_DNA"/>
</dbReference>
<feature type="transmembrane region" description="Helical" evidence="12">
    <location>
        <begin position="1629"/>
        <end position="1650"/>
    </location>
</feature>
<evidence type="ECO:0000313" key="15">
    <source>
        <dbReference type="Proteomes" id="UP001642540"/>
    </source>
</evidence>
<dbReference type="Proteomes" id="UP001642540">
    <property type="component" value="Unassembled WGS sequence"/>
</dbReference>
<keyword evidence="10 12" id="KW-0472">Membrane</keyword>
<dbReference type="PANTHER" id="PTHR15422:SF24">
    <property type="entry name" value="DOMON RELATED DOMAIN-CONTAINING PROTEIN"/>
    <property type="match status" value="1"/>
</dbReference>
<feature type="domain" description="Cytochrome b561" evidence="13">
    <location>
        <begin position="1459"/>
        <end position="1659"/>
    </location>
</feature>